<comment type="subunit">
    <text evidence="4 20">Homodimer; dimerization is reversible, and the dimeric form is the active one.</text>
</comment>
<dbReference type="GO" id="GO:0004623">
    <property type="term" value="F:phospholipase A2 activity"/>
    <property type="evidence" value="ECO:0007669"/>
    <property type="project" value="UniProtKB-EC"/>
</dbReference>
<dbReference type="Gene3D" id="2.40.230.10">
    <property type="entry name" value="Phospholipase A1"/>
    <property type="match status" value="1"/>
</dbReference>
<keyword evidence="16" id="KW-0472">Membrane</keyword>
<dbReference type="KEGG" id="vih:AB0763_02545"/>
<dbReference type="Pfam" id="PF02253">
    <property type="entry name" value="PLA1"/>
    <property type="match status" value="1"/>
</dbReference>
<evidence type="ECO:0000256" key="9">
    <source>
        <dbReference type="ARBA" id="ARBA00022692"/>
    </source>
</evidence>
<dbReference type="CDD" id="cd00541">
    <property type="entry name" value="OMPLA"/>
    <property type="match status" value="1"/>
</dbReference>
<dbReference type="InterPro" id="IPR036541">
    <property type="entry name" value="PLipase_A1_sf"/>
</dbReference>
<comment type="subcellular location">
    <subcellularLocation>
        <location evidence="20">Cell outer membrane</location>
        <topology evidence="20">Multi-pass membrane protein</topology>
    </subcellularLocation>
    <text evidence="20">One of the very few enzymes located there.</text>
</comment>
<evidence type="ECO:0000256" key="10">
    <source>
        <dbReference type="ARBA" id="ARBA00022723"/>
    </source>
</evidence>
<feature type="chain" id="PRO_5044048957" description="Phospholipase A1" evidence="20">
    <location>
        <begin position="24"/>
        <end position="310"/>
    </location>
</feature>
<dbReference type="GO" id="GO:0008970">
    <property type="term" value="F:phospholipase A1 activity"/>
    <property type="evidence" value="ECO:0007669"/>
    <property type="project" value="UniProtKB-EC"/>
</dbReference>
<dbReference type="PRINTS" id="PR01486">
    <property type="entry name" value="PHPHLIPASEA1"/>
</dbReference>
<evidence type="ECO:0000256" key="7">
    <source>
        <dbReference type="ARBA" id="ARBA00021726"/>
    </source>
</evidence>
<keyword evidence="8" id="KW-1134">Transmembrane beta strand</keyword>
<dbReference type="GO" id="GO:0016042">
    <property type="term" value="P:lipid catabolic process"/>
    <property type="evidence" value="ECO:0007669"/>
    <property type="project" value="UniProtKB-KW"/>
</dbReference>
<dbReference type="EMBL" id="CP162601">
    <property type="protein sequence ID" value="XDK25544.1"/>
    <property type="molecule type" value="Genomic_DNA"/>
</dbReference>
<evidence type="ECO:0000256" key="14">
    <source>
        <dbReference type="ARBA" id="ARBA00022963"/>
    </source>
</evidence>
<feature type="active site" description="Proton acceptor" evidence="18">
    <location>
        <position position="172"/>
    </location>
</feature>
<dbReference type="PANTHER" id="PTHR40457">
    <property type="entry name" value="PHOSPHOLIPASE A1"/>
    <property type="match status" value="1"/>
</dbReference>
<evidence type="ECO:0000256" key="17">
    <source>
        <dbReference type="ARBA" id="ARBA00023237"/>
    </source>
</evidence>
<evidence type="ECO:0000256" key="19">
    <source>
        <dbReference type="PIRSR" id="PIRSR603187-2"/>
    </source>
</evidence>
<gene>
    <name evidence="21" type="ORF">AB0763_02545</name>
</gene>
<evidence type="ECO:0000256" key="3">
    <source>
        <dbReference type="ARBA" id="ARBA00010525"/>
    </source>
</evidence>
<dbReference type="RefSeq" id="WP_306100986.1">
    <property type="nucleotide sequence ID" value="NZ_CP162601.1"/>
</dbReference>
<accession>A0AB39HFK3</accession>
<keyword evidence="13 19" id="KW-0106">Calcium</keyword>
<keyword evidence="14 20" id="KW-0442">Lipid degradation</keyword>
<evidence type="ECO:0000256" key="16">
    <source>
        <dbReference type="ARBA" id="ARBA00023136"/>
    </source>
</evidence>
<keyword evidence="10 19" id="KW-0479">Metal-binding</keyword>
<evidence type="ECO:0000256" key="2">
    <source>
        <dbReference type="ARBA" id="ARBA00001604"/>
    </source>
</evidence>
<evidence type="ECO:0000256" key="1">
    <source>
        <dbReference type="ARBA" id="ARBA00000111"/>
    </source>
</evidence>
<evidence type="ECO:0000256" key="8">
    <source>
        <dbReference type="ARBA" id="ARBA00022452"/>
    </source>
</evidence>
<dbReference type="InterPro" id="IPR003187">
    <property type="entry name" value="PLipase_A1"/>
</dbReference>
<name>A0AB39HFK3_9VIBR</name>
<dbReference type="EC" id="3.1.1.4" evidence="6 20"/>
<evidence type="ECO:0000256" key="13">
    <source>
        <dbReference type="ARBA" id="ARBA00022837"/>
    </source>
</evidence>
<reference evidence="21" key="1">
    <citation type="submission" date="2024-07" db="EMBL/GenBank/DDBJ databases">
        <title>Genome Analysis of a Potential Novel Vibrio Species Secreting pH- and Thermo-stable Alginate Lyase and its Application in Producing Alginate Oligosaccharides.</title>
        <authorList>
            <person name="Huang H."/>
            <person name="Bao K."/>
        </authorList>
    </citation>
    <scope>NUCLEOTIDE SEQUENCE</scope>
    <source>
        <strain evidence="21">HB236076</strain>
    </source>
</reference>
<feature type="active site" description="Nucleophile" evidence="18">
    <location>
        <position position="174"/>
    </location>
</feature>
<feature type="binding site" description="in dimeric form" evidence="19">
    <location>
        <position position="136"/>
    </location>
    <ligand>
        <name>Ca(2+)</name>
        <dbReference type="ChEBI" id="CHEBI:29108"/>
        <label>1</label>
    </ligand>
</feature>
<proteinExistence type="inferred from homology"/>
<dbReference type="PANTHER" id="PTHR40457:SF1">
    <property type="entry name" value="PHOSPHOLIPASE A1"/>
    <property type="match status" value="1"/>
</dbReference>
<feature type="signal peptide" evidence="20">
    <location>
        <begin position="1"/>
        <end position="23"/>
    </location>
</feature>
<dbReference type="GO" id="GO:0005509">
    <property type="term" value="F:calcium ion binding"/>
    <property type="evidence" value="ECO:0007669"/>
    <property type="project" value="TreeGrafter"/>
</dbReference>
<comment type="catalytic activity">
    <reaction evidence="2 20">
        <text>a 1,2-diacyl-sn-glycero-3-phosphocholine + H2O = a 1-acyl-sn-glycero-3-phosphocholine + a fatty acid + H(+)</text>
        <dbReference type="Rhea" id="RHEA:15801"/>
        <dbReference type="ChEBI" id="CHEBI:15377"/>
        <dbReference type="ChEBI" id="CHEBI:15378"/>
        <dbReference type="ChEBI" id="CHEBI:28868"/>
        <dbReference type="ChEBI" id="CHEBI:57643"/>
        <dbReference type="ChEBI" id="CHEBI:58168"/>
        <dbReference type="EC" id="3.1.1.4"/>
    </reaction>
</comment>
<evidence type="ECO:0000256" key="12">
    <source>
        <dbReference type="ARBA" id="ARBA00022801"/>
    </source>
</evidence>
<dbReference type="AlphaFoldDB" id="A0AB39HFK3"/>
<comment type="similarity">
    <text evidence="3 20">Belongs to the phospholipase A1 family.</text>
</comment>
<feature type="binding site" description="in dimeric form" evidence="19">
    <location>
        <position position="182"/>
    </location>
    <ligand>
        <name>Ca(2+)</name>
        <dbReference type="ChEBI" id="CHEBI:29108"/>
        <label>1</label>
    </ligand>
</feature>
<comment type="function">
    <text evidence="20">Hydrolysis of phosphatidylcholine with phospholipase A2 (EC 3.1.1.4) and phospholipase A1 (EC 3.1.1.32) activities.</text>
</comment>
<evidence type="ECO:0000256" key="20">
    <source>
        <dbReference type="RuleBase" id="RU366027"/>
    </source>
</evidence>
<evidence type="ECO:0000256" key="11">
    <source>
        <dbReference type="ARBA" id="ARBA00022729"/>
    </source>
</evidence>
<protein>
    <recommendedName>
        <fullName evidence="7 20">Phospholipase A1</fullName>
        <ecNumber evidence="5 20">3.1.1.32</ecNumber>
        <ecNumber evidence="6 20">3.1.1.4</ecNumber>
    </recommendedName>
    <alternativeName>
        <fullName evidence="20">Phosphatidylcholine 1-acylhydrolase</fullName>
    </alternativeName>
</protein>
<keyword evidence="15 20" id="KW-0443">Lipid metabolism</keyword>
<evidence type="ECO:0000313" key="21">
    <source>
        <dbReference type="EMBL" id="XDK25544.1"/>
    </source>
</evidence>
<keyword evidence="9" id="KW-0812">Transmembrane</keyword>
<organism evidence="21">
    <name type="scientific">Vibrio sp. HB236076</name>
    <dbReference type="NCBI Taxonomy" id="3232307"/>
    <lineage>
        <taxon>Bacteria</taxon>
        <taxon>Pseudomonadati</taxon>
        <taxon>Pseudomonadota</taxon>
        <taxon>Gammaproteobacteria</taxon>
        <taxon>Vibrionales</taxon>
        <taxon>Vibrionaceae</taxon>
        <taxon>Vibrio</taxon>
    </lineage>
</organism>
<evidence type="ECO:0000256" key="6">
    <source>
        <dbReference type="ARBA" id="ARBA00013278"/>
    </source>
</evidence>
<feature type="binding site" description="in dimeric form" evidence="19">
    <location>
        <position position="224"/>
    </location>
    <ligand>
        <name>Ca(2+)</name>
        <dbReference type="ChEBI" id="CHEBI:29108"/>
        <label>1</label>
    </ligand>
</feature>
<keyword evidence="17 20" id="KW-0998">Cell outer membrane</keyword>
<dbReference type="EC" id="3.1.1.32" evidence="5 20"/>
<evidence type="ECO:0000256" key="5">
    <source>
        <dbReference type="ARBA" id="ARBA00013179"/>
    </source>
</evidence>
<evidence type="ECO:0000256" key="18">
    <source>
        <dbReference type="PIRSR" id="PIRSR603187-1"/>
    </source>
</evidence>
<sequence>MNRYKSGCIAFVAAFFSSFTFSASETSSLSDELSATNIDDSLVEQRVKKEEKVEGNPFVITPHKANYLLPFTYNSNPNTEPFEEALGDDYDDLDNTEAKFQISFKLPLAENILGSGQLFFAYTNQSWWQVYNRDNSAPFRETVHEPEFFLVFPNDWKVAGMTNSLFGFGVNHQSNGQSGDLSRSWNRVMGNMVFERGPLVFNLQAWWRIPEEEKSSADDATGDDNPDINKYMGNVELTGLYGLGEHRFTMMLRSNLREDNKGALQLTWSYPIYRNIRLYTQYFNGYGESLIDYDAHTQRLGVGIALNDLL</sequence>
<keyword evidence="11 20" id="KW-0732">Signal</keyword>
<dbReference type="GO" id="GO:0009279">
    <property type="term" value="C:cell outer membrane"/>
    <property type="evidence" value="ECO:0007669"/>
    <property type="project" value="UniProtKB-SubCell"/>
</dbReference>
<dbReference type="SUPFAM" id="SSF56931">
    <property type="entry name" value="Outer membrane phospholipase A (OMPLA)"/>
    <property type="match status" value="1"/>
</dbReference>
<comment type="catalytic activity">
    <reaction evidence="1 20">
        <text>a 1,2-diacyl-sn-glycero-3-phosphocholine + H2O = a 2-acyl-sn-glycero-3-phosphocholine + a fatty acid + H(+)</text>
        <dbReference type="Rhea" id="RHEA:18689"/>
        <dbReference type="ChEBI" id="CHEBI:15377"/>
        <dbReference type="ChEBI" id="CHEBI:15378"/>
        <dbReference type="ChEBI" id="CHEBI:28868"/>
        <dbReference type="ChEBI" id="CHEBI:57643"/>
        <dbReference type="ChEBI" id="CHEBI:57875"/>
        <dbReference type="EC" id="3.1.1.32"/>
    </reaction>
</comment>
<comment type="cofactor">
    <cofactor evidence="20">
        <name>Ca(2+)</name>
        <dbReference type="ChEBI" id="CHEBI:29108"/>
    </cofactor>
    <text evidence="20">Binds 1 Ca(2+) ion per monomer. In the dimeric form the Ca(2+) is bound by different amino acids with binding of each Ca(2+) shared with ligands coming from each monomer. The Ca(2+) ion may have a role in catalysis.</text>
</comment>
<evidence type="ECO:0000256" key="4">
    <source>
        <dbReference type="ARBA" id="ARBA00011702"/>
    </source>
</evidence>
<evidence type="ECO:0000256" key="15">
    <source>
        <dbReference type="ARBA" id="ARBA00023098"/>
    </source>
</evidence>
<keyword evidence="12 20" id="KW-0378">Hydrolase</keyword>